<dbReference type="PANTHER" id="PTHR30336">
    <property type="entry name" value="INNER MEMBRANE PROTEIN, PROBABLE PERMEASE"/>
    <property type="match status" value="1"/>
</dbReference>
<keyword evidence="1" id="KW-1133">Transmembrane helix</keyword>
<feature type="transmembrane region" description="Helical" evidence="1">
    <location>
        <begin position="21"/>
        <end position="41"/>
    </location>
</feature>
<dbReference type="OrthoDB" id="9782395at2"/>
<keyword evidence="1" id="KW-0472">Membrane</keyword>
<dbReference type="CDD" id="cd06259">
    <property type="entry name" value="YdcF-like"/>
    <property type="match status" value="1"/>
</dbReference>
<protein>
    <submittedName>
        <fullName evidence="3">DUF218 domain</fullName>
    </submittedName>
</protein>
<evidence type="ECO:0000256" key="1">
    <source>
        <dbReference type="SAM" id="Phobius"/>
    </source>
</evidence>
<dbReference type="PANTHER" id="PTHR30336:SF20">
    <property type="entry name" value="DUF218 DOMAIN-CONTAINING PROTEIN"/>
    <property type="match status" value="1"/>
</dbReference>
<dbReference type="AlphaFoldDB" id="A0A377QZ59"/>
<dbReference type="Pfam" id="PF02698">
    <property type="entry name" value="DUF218"/>
    <property type="match status" value="1"/>
</dbReference>
<dbReference type="GO" id="GO:0005886">
    <property type="term" value="C:plasma membrane"/>
    <property type="evidence" value="ECO:0007669"/>
    <property type="project" value="TreeGrafter"/>
</dbReference>
<feature type="domain" description="DUF218" evidence="2">
    <location>
        <begin position="55"/>
        <end position="191"/>
    </location>
</feature>
<name>A0A377QZ59_9NEIS</name>
<organism evidence="3 4">
    <name type="scientific">Kingella potus</name>
    <dbReference type="NCBI Taxonomy" id="265175"/>
    <lineage>
        <taxon>Bacteria</taxon>
        <taxon>Pseudomonadati</taxon>
        <taxon>Pseudomonadota</taxon>
        <taxon>Betaproteobacteria</taxon>
        <taxon>Neisseriales</taxon>
        <taxon>Neisseriaceae</taxon>
        <taxon>Kingella</taxon>
    </lineage>
</organism>
<evidence type="ECO:0000259" key="2">
    <source>
        <dbReference type="Pfam" id="PF02698"/>
    </source>
</evidence>
<dbReference type="RefSeq" id="WP_115307787.1">
    <property type="nucleotide sequence ID" value="NZ_UGJJ01000001.1"/>
</dbReference>
<dbReference type="Gene3D" id="3.40.50.620">
    <property type="entry name" value="HUPs"/>
    <property type="match status" value="1"/>
</dbReference>
<reference evidence="3 4" key="1">
    <citation type="submission" date="2018-06" db="EMBL/GenBank/DDBJ databases">
        <authorList>
            <consortium name="Pathogen Informatics"/>
            <person name="Doyle S."/>
        </authorList>
    </citation>
    <scope>NUCLEOTIDE SEQUENCE [LARGE SCALE GENOMIC DNA]</scope>
    <source>
        <strain evidence="3 4">NCTC13336</strain>
    </source>
</reference>
<keyword evidence="4" id="KW-1185">Reference proteome</keyword>
<dbReference type="EMBL" id="UGJJ01000001">
    <property type="protein sequence ID" value="STR00523.1"/>
    <property type="molecule type" value="Genomic_DNA"/>
</dbReference>
<gene>
    <name evidence="3" type="ORF">NCTC13336_00732</name>
</gene>
<dbReference type="InterPro" id="IPR051599">
    <property type="entry name" value="Cell_Envelope_Assoc"/>
</dbReference>
<dbReference type="Proteomes" id="UP000254293">
    <property type="component" value="Unassembled WGS sequence"/>
</dbReference>
<evidence type="ECO:0000313" key="3">
    <source>
        <dbReference type="EMBL" id="STR00523.1"/>
    </source>
</evidence>
<sequence length="222" mass="24744">MNGAQRFFRRPRILWGSLWRGFVCSVLLVLLFFAWCGWSVYRTGQAVLPADYAGDAAVVLGAAAWDSRPSPVFRERINHAVGLYRGGRVRKLVFTGGAVKKGFMSEGEVGRRYALKQGVPAEDILSENKSRTTYENLAYLRAPLREAGLRKIVIVSDPPHLARAAAVARDLGLDAEVSPTPTTRYAEGGSRFKFQLRETMLLAGYYFWRGGRAVMVFFGFGR</sequence>
<dbReference type="InterPro" id="IPR014729">
    <property type="entry name" value="Rossmann-like_a/b/a_fold"/>
</dbReference>
<proteinExistence type="predicted"/>
<evidence type="ECO:0000313" key="4">
    <source>
        <dbReference type="Proteomes" id="UP000254293"/>
    </source>
</evidence>
<accession>A0A377QZ59</accession>
<dbReference type="InterPro" id="IPR003848">
    <property type="entry name" value="DUF218"/>
</dbReference>
<keyword evidence="1" id="KW-0812">Transmembrane</keyword>